<evidence type="ECO:0000256" key="1">
    <source>
        <dbReference type="ARBA" id="ARBA00022741"/>
    </source>
</evidence>
<proteinExistence type="predicted"/>
<dbReference type="SUPFAM" id="SSF52540">
    <property type="entry name" value="P-loop containing nucleoside triphosphate hydrolases"/>
    <property type="match status" value="1"/>
</dbReference>
<organism evidence="4 5">
    <name type="scientific">Clostridium thermopalmarium DSM 5974</name>
    <dbReference type="NCBI Taxonomy" id="1121340"/>
    <lineage>
        <taxon>Bacteria</taxon>
        <taxon>Bacillati</taxon>
        <taxon>Bacillota</taxon>
        <taxon>Clostridia</taxon>
        <taxon>Eubacteriales</taxon>
        <taxon>Clostridiaceae</taxon>
        <taxon>Clostridium</taxon>
    </lineage>
</organism>
<gene>
    <name evidence="4" type="primary">clpE</name>
    <name evidence="4" type="ORF">CPAL_02790</name>
</gene>
<evidence type="ECO:0000313" key="5">
    <source>
        <dbReference type="Proteomes" id="UP000239614"/>
    </source>
</evidence>
<dbReference type="SMART" id="SM00382">
    <property type="entry name" value="AAA"/>
    <property type="match status" value="1"/>
</dbReference>
<comment type="caution">
    <text evidence="4">The sequence shown here is derived from an EMBL/GenBank/DDBJ whole genome shotgun (WGS) entry which is preliminary data.</text>
</comment>
<dbReference type="InterPro" id="IPR003593">
    <property type="entry name" value="AAA+_ATPase"/>
</dbReference>
<keyword evidence="1" id="KW-0547">Nucleotide-binding</keyword>
<dbReference type="PANTHER" id="PTHR11638:SF18">
    <property type="entry name" value="HEAT SHOCK PROTEIN 104"/>
    <property type="match status" value="1"/>
</dbReference>
<keyword evidence="4" id="KW-0378">Hydrolase</keyword>
<dbReference type="PANTHER" id="PTHR11638">
    <property type="entry name" value="ATP-DEPENDENT CLP PROTEASE"/>
    <property type="match status" value="1"/>
</dbReference>
<keyword evidence="4" id="KW-0645">Protease</keyword>
<keyword evidence="5" id="KW-1185">Reference proteome</keyword>
<dbReference type="InterPro" id="IPR027417">
    <property type="entry name" value="P-loop_NTPase"/>
</dbReference>
<dbReference type="EMBL" id="PVXN01000005">
    <property type="protein sequence ID" value="PRR76608.1"/>
    <property type="molecule type" value="Genomic_DNA"/>
</dbReference>
<dbReference type="GO" id="GO:0034605">
    <property type="term" value="P:cellular response to heat"/>
    <property type="evidence" value="ECO:0007669"/>
    <property type="project" value="TreeGrafter"/>
</dbReference>
<evidence type="ECO:0000256" key="2">
    <source>
        <dbReference type="ARBA" id="ARBA00022840"/>
    </source>
</evidence>
<dbReference type="Gene3D" id="3.40.50.300">
    <property type="entry name" value="P-loop containing nucleotide triphosphate hydrolases"/>
    <property type="match status" value="1"/>
</dbReference>
<evidence type="ECO:0000313" key="4">
    <source>
        <dbReference type="EMBL" id="PRR76608.1"/>
    </source>
</evidence>
<feature type="domain" description="AAA+ ATPase" evidence="3">
    <location>
        <begin position="160"/>
        <end position="301"/>
    </location>
</feature>
<reference evidence="4 5" key="1">
    <citation type="submission" date="2018-03" db="EMBL/GenBank/DDBJ databases">
        <title>Genome sequence of Clostridium thermopalmarium DSM 5974.</title>
        <authorList>
            <person name="Poehlein A."/>
            <person name="Daniel R."/>
        </authorList>
    </citation>
    <scope>NUCLEOTIDE SEQUENCE [LARGE SCALE GENOMIC DNA]</scope>
    <source>
        <strain evidence="4 5">DSM 5974</strain>
    </source>
</reference>
<dbReference type="InterPro" id="IPR001270">
    <property type="entry name" value="ClpA/B"/>
</dbReference>
<dbReference type="GO" id="GO:0008233">
    <property type="term" value="F:peptidase activity"/>
    <property type="evidence" value="ECO:0007669"/>
    <property type="project" value="UniProtKB-KW"/>
</dbReference>
<sequence>MSKILIFYGSRTEFDKFIPRDNKRTLTDLVMEIDTDTRNFTVEIPGHEIKSKSKPKVKNFIAGSDEYAGVREHVILNFADFLAKIDFENLYLQNPPLSISLQIKRLYPHIEIKKQTYKVISRDDILMINNTYQNRIKGQEAVKLALLKALFPLTTRIRTKPVVILFYGDTGLGKTETAQLISDVVNEKLFRKQFSMFQNNQFATYVFGGAHYERSFAKELLDRESNIILLDEFDKSNNTFHSAFYQLFDEGIYEDQNYSLELMRSIIICTSNYKSVDDIKEHLGKAIFSRFDAVIKFSDLTIEAKEEIAILQYNEKVSQYTDEEKKVIEVTNIKERLISACTQCTNAREISHLIEDTLSLVLIQDLLQKNSGSDNS</sequence>
<dbReference type="GO" id="GO:0005737">
    <property type="term" value="C:cytoplasm"/>
    <property type="evidence" value="ECO:0007669"/>
    <property type="project" value="TreeGrafter"/>
</dbReference>
<name>A0A2T0AZW2_9CLOT</name>
<dbReference type="OrthoDB" id="9783370at2"/>
<dbReference type="GO" id="GO:0016887">
    <property type="term" value="F:ATP hydrolysis activity"/>
    <property type="evidence" value="ECO:0007669"/>
    <property type="project" value="InterPro"/>
</dbReference>
<evidence type="ECO:0000259" key="3">
    <source>
        <dbReference type="SMART" id="SM00382"/>
    </source>
</evidence>
<keyword evidence="2 4" id="KW-0067">ATP-binding</keyword>
<dbReference type="PRINTS" id="PR00300">
    <property type="entry name" value="CLPPROTEASEA"/>
</dbReference>
<dbReference type="Pfam" id="PF07724">
    <property type="entry name" value="AAA_2"/>
    <property type="match status" value="1"/>
</dbReference>
<dbReference type="AlphaFoldDB" id="A0A2T0AZW2"/>
<dbReference type="Proteomes" id="UP000239614">
    <property type="component" value="Unassembled WGS sequence"/>
</dbReference>
<dbReference type="InterPro" id="IPR003959">
    <property type="entry name" value="ATPase_AAA_core"/>
</dbReference>
<dbReference type="GO" id="GO:0006508">
    <property type="term" value="P:proteolysis"/>
    <property type="evidence" value="ECO:0007669"/>
    <property type="project" value="UniProtKB-KW"/>
</dbReference>
<dbReference type="InterPro" id="IPR050130">
    <property type="entry name" value="ClpA_ClpB"/>
</dbReference>
<dbReference type="RefSeq" id="WP_106023945.1">
    <property type="nucleotide sequence ID" value="NZ_PVXN01000005.1"/>
</dbReference>
<protein>
    <submittedName>
        <fullName evidence="4">ATP-dependent Clp protease ATP-binding subunit ClpE</fullName>
    </submittedName>
</protein>
<accession>A0A2T0AZW2</accession>
<dbReference type="GO" id="GO:0005524">
    <property type="term" value="F:ATP binding"/>
    <property type="evidence" value="ECO:0007669"/>
    <property type="project" value="UniProtKB-KW"/>
</dbReference>